<evidence type="ECO:0000256" key="1">
    <source>
        <dbReference type="ARBA" id="ARBA00004167"/>
    </source>
</evidence>
<dbReference type="Proteomes" id="UP000034063">
    <property type="component" value="Unassembled WGS sequence"/>
</dbReference>
<dbReference type="GO" id="GO:0016020">
    <property type="term" value="C:membrane"/>
    <property type="evidence" value="ECO:0007669"/>
    <property type="project" value="UniProtKB-SubCell"/>
</dbReference>
<evidence type="ECO:0000259" key="7">
    <source>
        <dbReference type="Pfam" id="PF08334"/>
    </source>
</evidence>
<keyword evidence="3 6" id="KW-0812">Transmembrane</keyword>
<dbReference type="NCBIfam" id="TIGR02532">
    <property type="entry name" value="IV_pilin_GFxxxE"/>
    <property type="match status" value="1"/>
</dbReference>
<comment type="subcellular location">
    <subcellularLocation>
        <location evidence="1">Membrane</location>
        <topology evidence="1">Single-pass membrane protein</topology>
    </subcellularLocation>
</comment>
<accession>A0A0G1JRN0</accession>
<dbReference type="InterPro" id="IPR013545">
    <property type="entry name" value="T2SS_protein-GspG_C"/>
</dbReference>
<feature type="domain" description="Type II secretion system protein GspG C-terminal" evidence="7">
    <location>
        <begin position="36"/>
        <end position="103"/>
    </location>
</feature>
<dbReference type="InterPro" id="IPR000983">
    <property type="entry name" value="Bac_GSPG_pilin"/>
</dbReference>
<feature type="transmembrane region" description="Helical" evidence="6">
    <location>
        <begin position="12"/>
        <end position="34"/>
    </location>
</feature>
<keyword evidence="5 6" id="KW-0472">Membrane</keyword>
<evidence type="ECO:0000256" key="4">
    <source>
        <dbReference type="ARBA" id="ARBA00022989"/>
    </source>
</evidence>
<keyword evidence="2" id="KW-0488">Methylation</keyword>
<dbReference type="SUPFAM" id="SSF54523">
    <property type="entry name" value="Pili subunits"/>
    <property type="match status" value="1"/>
</dbReference>
<evidence type="ECO:0000256" key="5">
    <source>
        <dbReference type="ARBA" id="ARBA00023136"/>
    </source>
</evidence>
<sequence length="158" mass="17110">MKKKQQGFTLIELLVVITIVMILGTLGFVSYGYASANARNAKRKSDVEQLRSALEMYRADTGYYPDNGPTTEFTALSSGTNPGQALLDGGYIASLPADPKDNATHPYKILMSDNRGTPEHYYGYCISAYTEGIGALNNACGIVLPQVPVVYTYGVKNP</sequence>
<dbReference type="PANTHER" id="PTHR30093">
    <property type="entry name" value="GENERAL SECRETION PATHWAY PROTEIN G"/>
    <property type="match status" value="1"/>
</dbReference>
<evidence type="ECO:0000313" key="8">
    <source>
        <dbReference type="EMBL" id="KKT46577.1"/>
    </source>
</evidence>
<dbReference type="PRINTS" id="PR00813">
    <property type="entry name" value="BCTERIALGSPG"/>
</dbReference>
<dbReference type="PANTHER" id="PTHR30093:SF44">
    <property type="entry name" value="TYPE II SECRETION SYSTEM CORE PROTEIN G"/>
    <property type="match status" value="1"/>
</dbReference>
<evidence type="ECO:0000256" key="2">
    <source>
        <dbReference type="ARBA" id="ARBA00022481"/>
    </source>
</evidence>
<dbReference type="Pfam" id="PF07963">
    <property type="entry name" value="N_methyl"/>
    <property type="match status" value="1"/>
</dbReference>
<organism evidence="8 9">
    <name type="scientific">Candidatus Gottesmanbacteria bacterium GW2011_GWA2_44_17</name>
    <dbReference type="NCBI Taxonomy" id="1618444"/>
    <lineage>
        <taxon>Bacteria</taxon>
        <taxon>Candidatus Gottesmaniibacteriota</taxon>
    </lineage>
</organism>
<dbReference type="GO" id="GO:0015628">
    <property type="term" value="P:protein secretion by the type II secretion system"/>
    <property type="evidence" value="ECO:0007669"/>
    <property type="project" value="InterPro"/>
</dbReference>
<dbReference type="EMBL" id="LCIB01000021">
    <property type="protein sequence ID" value="KKT46577.1"/>
    <property type="molecule type" value="Genomic_DNA"/>
</dbReference>
<reference evidence="8 9" key="1">
    <citation type="journal article" date="2015" name="Nature">
        <title>rRNA introns, odd ribosomes, and small enigmatic genomes across a large radiation of phyla.</title>
        <authorList>
            <person name="Brown C.T."/>
            <person name="Hug L.A."/>
            <person name="Thomas B.C."/>
            <person name="Sharon I."/>
            <person name="Castelle C.J."/>
            <person name="Singh A."/>
            <person name="Wilkins M.J."/>
            <person name="Williams K.H."/>
            <person name="Banfield J.F."/>
        </authorList>
    </citation>
    <scope>NUCLEOTIDE SEQUENCE [LARGE SCALE GENOMIC DNA]</scope>
</reference>
<dbReference type="PROSITE" id="PS00409">
    <property type="entry name" value="PROKAR_NTER_METHYL"/>
    <property type="match status" value="1"/>
</dbReference>
<proteinExistence type="predicted"/>
<gene>
    <name evidence="8" type="ORF">UW37_C0021G0002</name>
</gene>
<dbReference type="Pfam" id="PF08334">
    <property type="entry name" value="T2SSG"/>
    <property type="match status" value="1"/>
</dbReference>
<name>A0A0G1JRN0_9BACT</name>
<evidence type="ECO:0000256" key="6">
    <source>
        <dbReference type="SAM" id="Phobius"/>
    </source>
</evidence>
<dbReference type="GO" id="GO:0015627">
    <property type="term" value="C:type II protein secretion system complex"/>
    <property type="evidence" value="ECO:0007669"/>
    <property type="project" value="InterPro"/>
</dbReference>
<protein>
    <submittedName>
        <fullName evidence="8">General secretion pathway protein G</fullName>
    </submittedName>
</protein>
<keyword evidence="4 6" id="KW-1133">Transmembrane helix</keyword>
<dbReference type="InterPro" id="IPR045584">
    <property type="entry name" value="Pilin-like"/>
</dbReference>
<evidence type="ECO:0000313" key="9">
    <source>
        <dbReference type="Proteomes" id="UP000034063"/>
    </source>
</evidence>
<evidence type="ECO:0000256" key="3">
    <source>
        <dbReference type="ARBA" id="ARBA00022692"/>
    </source>
</evidence>
<dbReference type="Gene3D" id="3.30.700.10">
    <property type="entry name" value="Glycoprotein, Type 4 Pilin"/>
    <property type="match status" value="1"/>
</dbReference>
<comment type="caution">
    <text evidence="8">The sequence shown here is derived from an EMBL/GenBank/DDBJ whole genome shotgun (WGS) entry which is preliminary data.</text>
</comment>
<dbReference type="AlphaFoldDB" id="A0A0G1JRN0"/>
<dbReference type="InterPro" id="IPR012902">
    <property type="entry name" value="N_methyl_site"/>
</dbReference>